<dbReference type="AlphaFoldDB" id="A0A1R3IPR7"/>
<protein>
    <submittedName>
        <fullName evidence="1">Uncharacterized protein</fullName>
    </submittedName>
</protein>
<accession>A0A1R3IPR7</accession>
<dbReference type="EMBL" id="AWWV01009718">
    <property type="protein sequence ID" value="OMO84561.1"/>
    <property type="molecule type" value="Genomic_DNA"/>
</dbReference>
<evidence type="ECO:0000313" key="1">
    <source>
        <dbReference type="EMBL" id="OMO84561.1"/>
    </source>
</evidence>
<proteinExistence type="predicted"/>
<evidence type="ECO:0000313" key="2">
    <source>
        <dbReference type="Proteomes" id="UP000188268"/>
    </source>
</evidence>
<dbReference type="Proteomes" id="UP000188268">
    <property type="component" value="Unassembled WGS sequence"/>
</dbReference>
<reference evidence="1 2" key="1">
    <citation type="submission" date="2013-09" db="EMBL/GenBank/DDBJ databases">
        <title>Corchorus capsularis genome sequencing.</title>
        <authorList>
            <person name="Alam M."/>
            <person name="Haque M.S."/>
            <person name="Islam M.S."/>
            <person name="Emdad E.M."/>
            <person name="Islam M.M."/>
            <person name="Ahmed B."/>
            <person name="Halim A."/>
            <person name="Hossen Q.M.M."/>
            <person name="Hossain M.Z."/>
            <person name="Ahmed R."/>
            <person name="Khan M.M."/>
            <person name="Islam R."/>
            <person name="Rashid M.M."/>
            <person name="Khan S.A."/>
            <person name="Rahman M.S."/>
            <person name="Alam M."/>
        </authorList>
    </citation>
    <scope>NUCLEOTIDE SEQUENCE [LARGE SCALE GENOMIC DNA]</scope>
    <source>
        <strain evidence="2">cv. CVL-1</strain>
        <tissue evidence="1">Whole seedling</tissue>
    </source>
</reference>
<name>A0A1R3IPR7_COCAP</name>
<organism evidence="1 2">
    <name type="scientific">Corchorus capsularis</name>
    <name type="common">Jute</name>
    <dbReference type="NCBI Taxonomy" id="210143"/>
    <lineage>
        <taxon>Eukaryota</taxon>
        <taxon>Viridiplantae</taxon>
        <taxon>Streptophyta</taxon>
        <taxon>Embryophyta</taxon>
        <taxon>Tracheophyta</taxon>
        <taxon>Spermatophyta</taxon>
        <taxon>Magnoliopsida</taxon>
        <taxon>eudicotyledons</taxon>
        <taxon>Gunneridae</taxon>
        <taxon>Pentapetalae</taxon>
        <taxon>rosids</taxon>
        <taxon>malvids</taxon>
        <taxon>Malvales</taxon>
        <taxon>Malvaceae</taxon>
        <taxon>Grewioideae</taxon>
        <taxon>Apeibeae</taxon>
        <taxon>Corchorus</taxon>
    </lineage>
</organism>
<gene>
    <name evidence="1" type="ORF">CCACVL1_10770</name>
</gene>
<comment type="caution">
    <text evidence="1">The sequence shown here is derived from an EMBL/GenBank/DDBJ whole genome shotgun (WGS) entry which is preliminary data.</text>
</comment>
<sequence>MAKAKQQQGVYREIRDNLSQIRSKNVPSPWAQVVRSESESITVVNHSRSSWSSTTSLLPLSYRSKQLNPIAPSELK</sequence>
<keyword evidence="2" id="KW-1185">Reference proteome</keyword>
<dbReference type="Gramene" id="OMO84561">
    <property type="protein sequence ID" value="OMO84561"/>
    <property type="gene ID" value="CCACVL1_10770"/>
</dbReference>